<keyword evidence="1 2" id="KW-0560">Oxidoreductase</keyword>
<dbReference type="GO" id="GO:0030267">
    <property type="term" value="F:glyoxylate reductase (NADPH) activity"/>
    <property type="evidence" value="ECO:0007669"/>
    <property type="project" value="TreeGrafter"/>
</dbReference>
<dbReference type="AlphaFoldDB" id="A0A2S4KY76"/>
<dbReference type="InterPro" id="IPR029753">
    <property type="entry name" value="D-isomer_DH_CS"/>
</dbReference>
<dbReference type="SUPFAM" id="SSF51735">
    <property type="entry name" value="NAD(P)-binding Rossmann-fold domains"/>
    <property type="match status" value="1"/>
</dbReference>
<dbReference type="GO" id="GO:0016618">
    <property type="term" value="F:hydroxypyruvate reductase [NAD(P)H] activity"/>
    <property type="evidence" value="ECO:0007669"/>
    <property type="project" value="TreeGrafter"/>
</dbReference>
<dbReference type="Gene3D" id="3.40.50.720">
    <property type="entry name" value="NAD(P)-binding Rossmann-like Domain"/>
    <property type="match status" value="2"/>
</dbReference>
<dbReference type="CDD" id="cd12168">
    <property type="entry name" value="Mand_dh_like"/>
    <property type="match status" value="1"/>
</dbReference>
<dbReference type="PROSITE" id="PS00065">
    <property type="entry name" value="D_2_HYDROXYACID_DH_1"/>
    <property type="match status" value="1"/>
</dbReference>
<dbReference type="PANTHER" id="PTHR10996:SF281">
    <property type="entry name" value="D-ISOMER SPECIFIC 2-HYDROXYACID DEHYDROGENASE NAD-BINDING DOMAIN-CONTAINING PROTEIN-RELATED"/>
    <property type="match status" value="1"/>
</dbReference>
<dbReference type="Pfam" id="PF00389">
    <property type="entry name" value="2-Hacid_dh"/>
    <property type="match status" value="1"/>
</dbReference>
<dbReference type="Proteomes" id="UP000237481">
    <property type="component" value="Unassembled WGS sequence"/>
</dbReference>
<comment type="similarity">
    <text evidence="2">Belongs to the D-isomer specific 2-hydroxyacid dehydrogenase family.</text>
</comment>
<evidence type="ECO:0000259" key="3">
    <source>
        <dbReference type="Pfam" id="PF00389"/>
    </source>
</evidence>
<evidence type="ECO:0008006" key="7">
    <source>
        <dbReference type="Google" id="ProtNLM"/>
    </source>
</evidence>
<dbReference type="Pfam" id="PF02826">
    <property type="entry name" value="2-Hacid_dh_C"/>
    <property type="match status" value="1"/>
</dbReference>
<feature type="domain" description="D-isomer specific 2-hydroxyacid dehydrogenase NAD-binding" evidence="4">
    <location>
        <begin position="136"/>
        <end position="322"/>
    </location>
</feature>
<feature type="domain" description="D-isomer specific 2-hydroxyacid dehydrogenase catalytic" evidence="3">
    <location>
        <begin position="82"/>
        <end position="354"/>
    </location>
</feature>
<dbReference type="GO" id="GO:0005829">
    <property type="term" value="C:cytosol"/>
    <property type="evidence" value="ECO:0007669"/>
    <property type="project" value="TreeGrafter"/>
</dbReference>
<evidence type="ECO:0000313" key="5">
    <source>
        <dbReference type="EMBL" id="POR35132.1"/>
    </source>
</evidence>
<organism evidence="5 6">
    <name type="scientific">Tolypocladium paradoxum</name>
    <dbReference type="NCBI Taxonomy" id="94208"/>
    <lineage>
        <taxon>Eukaryota</taxon>
        <taxon>Fungi</taxon>
        <taxon>Dikarya</taxon>
        <taxon>Ascomycota</taxon>
        <taxon>Pezizomycotina</taxon>
        <taxon>Sordariomycetes</taxon>
        <taxon>Hypocreomycetidae</taxon>
        <taxon>Hypocreales</taxon>
        <taxon>Ophiocordycipitaceae</taxon>
        <taxon>Tolypocladium</taxon>
    </lineage>
</organism>
<dbReference type="InterPro" id="IPR050223">
    <property type="entry name" value="D-isomer_2-hydroxyacid_DH"/>
</dbReference>
<reference evidence="5 6" key="1">
    <citation type="submission" date="2018-01" db="EMBL/GenBank/DDBJ databases">
        <title>Harnessing the power of phylogenomics to disentangle the directionality and signatures of interkingdom host jumping in the parasitic fungal genus Tolypocladium.</title>
        <authorList>
            <person name="Quandt C.A."/>
            <person name="Patterson W."/>
            <person name="Spatafora J.W."/>
        </authorList>
    </citation>
    <scope>NUCLEOTIDE SEQUENCE [LARGE SCALE GENOMIC DNA]</scope>
    <source>
        <strain evidence="5 6">NRBC 100945</strain>
    </source>
</reference>
<gene>
    <name evidence="5" type="ORF">TPAR_04680</name>
</gene>
<comment type="caution">
    <text evidence="5">The sequence shown here is derived from an EMBL/GenBank/DDBJ whole genome shotgun (WGS) entry which is preliminary data.</text>
</comment>
<evidence type="ECO:0000256" key="2">
    <source>
        <dbReference type="RuleBase" id="RU003719"/>
    </source>
</evidence>
<dbReference type="EMBL" id="PKSG01000466">
    <property type="protein sequence ID" value="POR35132.1"/>
    <property type="molecule type" value="Genomic_DNA"/>
</dbReference>
<dbReference type="InterPro" id="IPR006139">
    <property type="entry name" value="D-isomer_2_OHA_DH_cat_dom"/>
</dbReference>
<dbReference type="InterPro" id="IPR006140">
    <property type="entry name" value="D-isomer_DH_NAD-bd"/>
</dbReference>
<keyword evidence="6" id="KW-1185">Reference proteome</keyword>
<dbReference type="PROSITE" id="PS00671">
    <property type="entry name" value="D_2_HYDROXYACID_DH_3"/>
    <property type="match status" value="1"/>
</dbReference>
<name>A0A2S4KY76_9HYPO</name>
<dbReference type="InterPro" id="IPR029752">
    <property type="entry name" value="D-isomer_DH_CS1"/>
</dbReference>
<feature type="non-terminal residue" evidence="5">
    <location>
        <position position="359"/>
    </location>
</feature>
<dbReference type="PANTHER" id="PTHR10996">
    <property type="entry name" value="2-HYDROXYACID DEHYDROGENASE-RELATED"/>
    <property type="match status" value="1"/>
</dbReference>
<dbReference type="STRING" id="94208.A0A2S4KY76"/>
<dbReference type="GO" id="GO:0051287">
    <property type="term" value="F:NAD binding"/>
    <property type="evidence" value="ECO:0007669"/>
    <property type="project" value="InterPro"/>
</dbReference>
<dbReference type="SUPFAM" id="SSF52283">
    <property type="entry name" value="Formate/glycerate dehydrogenase catalytic domain-like"/>
    <property type="match status" value="1"/>
</dbReference>
<evidence type="ECO:0000259" key="4">
    <source>
        <dbReference type="Pfam" id="PF02826"/>
    </source>
</evidence>
<dbReference type="InterPro" id="IPR036291">
    <property type="entry name" value="NAD(P)-bd_dom_sf"/>
</dbReference>
<evidence type="ECO:0000313" key="6">
    <source>
        <dbReference type="Proteomes" id="UP000237481"/>
    </source>
</evidence>
<dbReference type="OrthoDB" id="9991913at2759"/>
<sequence length="359" mass="38729">MAEPHNTPAPGATKPRVLHLGDPIRFNPETYRVLSSQYEIVRPSTEERQRPQFIEALRERRWGDFDAMFRPFWGTGGEMGNWDAELVGLLPPGVKVFASAGAGFDWVDTKCLGERGIIYCNGGSSPADAVADFSVAMIISTFRHLPWSMTAAVSNSAAEFQDCHLKSPALSHNLRDHVLGVVGMGNIGQRIATRCHLGFGMKIHYFDVVRKSSSIEQALAATFHDTFESLLGASDCVILCTPAGVGSGTTINASTLAHFRPGSRFVNIARGTLVDEDALVAAMDENRVSTVALDVHANEPHPHEGLKRLAAQGRAMLTCHNAGGTVETHAGFEELSMRNVMAVLSGGQALSAVNMGYLK</sequence>
<protein>
    <recommendedName>
        <fullName evidence="7">Glyoxylate reductase</fullName>
    </recommendedName>
</protein>
<proteinExistence type="inferred from homology"/>
<accession>A0A2S4KY76</accession>
<evidence type="ECO:0000256" key="1">
    <source>
        <dbReference type="ARBA" id="ARBA00023002"/>
    </source>
</evidence>